<name>A0A9D2LQK8_9FIRM</name>
<organism evidence="1 2">
    <name type="scientific">Candidatus Blautia faecavium</name>
    <dbReference type="NCBI Taxonomy" id="2838487"/>
    <lineage>
        <taxon>Bacteria</taxon>
        <taxon>Bacillati</taxon>
        <taxon>Bacillota</taxon>
        <taxon>Clostridia</taxon>
        <taxon>Lachnospirales</taxon>
        <taxon>Lachnospiraceae</taxon>
        <taxon>Blautia</taxon>
    </lineage>
</organism>
<dbReference type="AlphaFoldDB" id="A0A9D2LQK8"/>
<gene>
    <name evidence="1" type="ORF">IAA06_00890</name>
</gene>
<dbReference type="Proteomes" id="UP000823842">
    <property type="component" value="Unassembled WGS sequence"/>
</dbReference>
<evidence type="ECO:0000313" key="1">
    <source>
        <dbReference type="EMBL" id="HJB27338.1"/>
    </source>
</evidence>
<protein>
    <submittedName>
        <fullName evidence="1">Uncharacterized protein</fullName>
    </submittedName>
</protein>
<evidence type="ECO:0000313" key="2">
    <source>
        <dbReference type="Proteomes" id="UP000823842"/>
    </source>
</evidence>
<sequence>MTRKKLPIRDVTEGENDGKGFALPKKRGFWPVLGSGYPHIRKDQLLYPQTVFSDGEKKFFNFVIFTIKD</sequence>
<proteinExistence type="predicted"/>
<comment type="caution">
    <text evidence="1">The sequence shown here is derived from an EMBL/GenBank/DDBJ whole genome shotgun (WGS) entry which is preliminary data.</text>
</comment>
<reference evidence="1" key="2">
    <citation type="submission" date="2021-04" db="EMBL/GenBank/DDBJ databases">
        <authorList>
            <person name="Gilroy R."/>
        </authorList>
    </citation>
    <scope>NUCLEOTIDE SEQUENCE</scope>
    <source>
        <strain evidence="1">ChiSjej1B19-5720</strain>
    </source>
</reference>
<accession>A0A9D2LQK8</accession>
<reference evidence="1" key="1">
    <citation type="journal article" date="2021" name="PeerJ">
        <title>Extensive microbial diversity within the chicken gut microbiome revealed by metagenomics and culture.</title>
        <authorList>
            <person name="Gilroy R."/>
            <person name="Ravi A."/>
            <person name="Getino M."/>
            <person name="Pursley I."/>
            <person name="Horton D.L."/>
            <person name="Alikhan N.F."/>
            <person name="Baker D."/>
            <person name="Gharbi K."/>
            <person name="Hall N."/>
            <person name="Watson M."/>
            <person name="Adriaenssens E.M."/>
            <person name="Foster-Nyarko E."/>
            <person name="Jarju S."/>
            <person name="Secka A."/>
            <person name="Antonio M."/>
            <person name="Oren A."/>
            <person name="Chaudhuri R.R."/>
            <person name="La Ragione R."/>
            <person name="Hildebrand F."/>
            <person name="Pallen M.J."/>
        </authorList>
    </citation>
    <scope>NUCLEOTIDE SEQUENCE</scope>
    <source>
        <strain evidence="1">ChiSjej1B19-5720</strain>
    </source>
</reference>
<dbReference type="EMBL" id="DWYZ01000023">
    <property type="protein sequence ID" value="HJB27338.1"/>
    <property type="molecule type" value="Genomic_DNA"/>
</dbReference>